<dbReference type="InterPro" id="IPR002052">
    <property type="entry name" value="DNA_methylase_N6_adenine_CS"/>
</dbReference>
<feature type="compositionally biased region" description="Basic and acidic residues" evidence="2">
    <location>
        <begin position="726"/>
        <end position="735"/>
    </location>
</feature>
<dbReference type="InterPro" id="IPR023346">
    <property type="entry name" value="Lysozyme-like_dom_sf"/>
</dbReference>
<feature type="compositionally biased region" description="Polar residues" evidence="2">
    <location>
        <begin position="1063"/>
        <end position="1087"/>
    </location>
</feature>
<feature type="compositionally biased region" description="Polar residues" evidence="2">
    <location>
        <begin position="1106"/>
        <end position="1115"/>
    </location>
</feature>
<dbReference type="InterPro" id="IPR040561">
    <property type="entry name" value="LPD38"/>
</dbReference>
<dbReference type="GO" id="GO:0003677">
    <property type="term" value="F:DNA binding"/>
    <property type="evidence" value="ECO:0007669"/>
    <property type="project" value="InterPro"/>
</dbReference>
<dbReference type="Pfam" id="PF18857">
    <property type="entry name" value="LPD38"/>
    <property type="match status" value="1"/>
</dbReference>
<evidence type="ECO:0000259" key="3">
    <source>
        <dbReference type="SMART" id="SM00487"/>
    </source>
</evidence>
<feature type="coiled-coil region" evidence="1">
    <location>
        <begin position="2530"/>
        <end position="2581"/>
    </location>
</feature>
<feature type="compositionally biased region" description="Basic and acidic residues" evidence="2">
    <location>
        <begin position="1208"/>
        <end position="1225"/>
    </location>
</feature>
<reference evidence="5" key="1">
    <citation type="submission" date="2020-04" db="EMBL/GenBank/DDBJ databases">
        <authorList>
            <person name="Chiriac C."/>
            <person name="Salcher M."/>
            <person name="Ghai R."/>
            <person name="Kavagutti S V."/>
        </authorList>
    </citation>
    <scope>NUCLEOTIDE SEQUENCE</scope>
</reference>
<dbReference type="SUPFAM" id="SSF53955">
    <property type="entry name" value="Lysozyme-like"/>
    <property type="match status" value="1"/>
</dbReference>
<dbReference type="Gene3D" id="1.10.530.10">
    <property type="match status" value="1"/>
</dbReference>
<keyword evidence="1" id="KW-0175">Coiled coil</keyword>
<dbReference type="PANTHER" id="PTHR41313">
    <property type="entry name" value="ADENINE-SPECIFIC METHYLTRANSFERASE"/>
    <property type="match status" value="1"/>
</dbReference>
<name>A0A6J5LJL4_9CAUD</name>
<evidence type="ECO:0000256" key="1">
    <source>
        <dbReference type="SAM" id="Coils"/>
    </source>
</evidence>
<dbReference type="SUPFAM" id="SSF53335">
    <property type="entry name" value="S-adenosyl-L-methionine-dependent methyltransferases"/>
    <property type="match status" value="1"/>
</dbReference>
<feature type="domain" description="Helicase C-terminal" evidence="4">
    <location>
        <begin position="2954"/>
        <end position="3044"/>
    </location>
</feature>
<feature type="domain" description="Helicase ATP-binding" evidence="3">
    <location>
        <begin position="2412"/>
        <end position="2677"/>
    </location>
</feature>
<feature type="region of interest" description="Disordered" evidence="2">
    <location>
        <begin position="3237"/>
        <end position="3264"/>
    </location>
</feature>
<feature type="compositionally biased region" description="Basic and acidic residues" evidence="2">
    <location>
        <begin position="1424"/>
        <end position="1445"/>
    </location>
</feature>
<dbReference type="InterPro" id="IPR008258">
    <property type="entry name" value="Transglycosylase_SLT_dom_1"/>
</dbReference>
<feature type="coiled-coil region" evidence="1">
    <location>
        <begin position="4321"/>
        <end position="4348"/>
    </location>
</feature>
<dbReference type="InterPro" id="IPR014001">
    <property type="entry name" value="Helicase_ATP-bd"/>
</dbReference>
<dbReference type="InterPro" id="IPR052933">
    <property type="entry name" value="DNA_Protect_Modify"/>
</dbReference>
<dbReference type="InterPro" id="IPR027417">
    <property type="entry name" value="P-loop_NTPase"/>
</dbReference>
<dbReference type="GO" id="GO:0032259">
    <property type="term" value="P:methylation"/>
    <property type="evidence" value="ECO:0007669"/>
    <property type="project" value="InterPro"/>
</dbReference>
<sequence>MANNPFLDSNQFEKITEDEALKATRLAPIPAPTIRAPKAAPTRDDVMRRAQELDIDPNLALSFFAQESSGNWNSKNSPKGARGGMQVMPDTYKRMMGTDAGQDDPYQNMEAGLRYIAYGQKTLNTRNPELLAAGYHAGYDRKDLKEGRIPNTSDGLIKTSDYAKSVARRAGGKSALDELNKDEPGRYESISPSQAMLDAEEPGRYEQITNPRELARYSDTAYFTPDGVAKSDGLDKAAGSQQKAIDDKPLLKYFSEKATTGFGDMLESLKTAQWTLGVGEDDATYANTLANKLAEMAKRPKTTGEMENDAAFKAVSDANGVKDTTIASLKAIGTAITNPKATMGEVVQQASNSLPTMAGGIAGAGAGAAAGAPIGGVGAIPGAIVGGRLGMAAGTTISEGAGQVEELIQNRLAEAKVPPTAQNILAIISNPEFKAEAMKQGAAKGLTIAAVDQLTMGLAGKIITAPAKKLAIKELESKGVDVATAAAKKAALASPAGQAALKAATPSLGAKIGAGAAAVGLDATGETVGDYAGSIAADGHGDFGDSLRGGVMSLGQSGVSVATGAAIENAKMAAAAANAKINTVPNTPSKADGPLARATEDAASKPERATVTTPQGTVSGDVVGKSADGGVQIVSDDGEVLTFNTGEAGIKIDDPISPLTAALENAAEQHSAQSAVTPVIADAPMPSLESQQPAIEPVQSIADMSPAQLQERLDYIANQAKANGGMDKRLSEHKAQVQSELDSRQPSGVTNAQTAETKQAEAKQPAQTIEQPKADKGGFIDGTDGYRIRIGQHKKGSNLLDPAADIGALTYEIRKGSEDTNPLTMVVTKDGKLVAAKSVLTDNASNGTAWVPPNQSAADAVRALLEKRAKTSIGSAERKAVDAEIASAVEASKAPAPTKTAKLTKAEEEHLFGVPAKREKALERIAAGKAWFNDGVKAKDFITKNGLKDTHQTAKGKGGRWDVVAKEAAKAEPTNAELMKAAKDSGRLEVINVGGTKSAAPSRQERIDSILKNGGNVVGDELRMANGQAMMKLTEDELSAVPNDKRDSKEAIKSRLDAVYGKGTQNGNDTSTNGKPASTEKVVSSQEAKPAEAATVQPNAAKEEVTTPQSVNSALDSDMQKQKTRIKRLRTAANAGGMTLEQKLEAGRKADDAEKTLRKMRLSRFDAEDAAAAVASGDVNAFAPHADIFPSAAKVISEASKNAPVSPDTKEQGHTHEIVGRNQDGKLLVKDKNGVRSYVESGIRISEPVSIRPTRDGVQSSIDRRPDEFKTADELAKNSSVTDTIKSAVSVDHLSNDQLDQVAGIFGVEKPKETYGSKNKLVTTDRAADIRAKLKSKLNGSQLNSGIDPEVLALGAELSVFHIEAGVRKFADFAKAISADLDIPLDRLRKYLRGWYNGARDMMEDANVSIDGMDDADAVRKAMSDMPTENKEPTKESINDTKGNDADYVEPLDNELPTGNPELATDLAPKPSESVRDPNTNGDGQPIRDGSKRRTGVGRGEKPILHGATSEIRPIDNGPITRDTDAPNQLTGGGNGNFSITDADEIGVGSKGQKLRNNMDAIRTLRKVQKENRAATNQEQATMAKFVGWGGLRELIDVKTTGKQWLDARAELLGKNGNAPLLVGGDTGEDWISLQRSTTAAHFTAPEVVKAMWAAAEHFGFNGGRALEPTSGIGNFIGLQPQHLAASTKWHGAELDTITGQMAKLIYPEAAIHAGTGFESVPFAKGAFDLAIGNPPFGSLTIQSDVPAYSHIPKMKIHNFIIAKTGEHLRPGGVMGMVVTHRFLDTANPEARQHLASDFKFLGALRLPNDAFKANAGTDVVTDIVFMQKLREGEKSSNNSWLDTDGKITVDGEEMRVNKYFEANPNHILGKSAMDGSMYGAARGEKEYTVHSDGRDIAKSIEDIINGDWATLKDVSKPSNADQDVAAVMLTQSKMPVGGVMLDESGKIMKREMDDSAGNAVVKEVTPDTLWKSGAEQWQNIKTVVLGLKSANLKDNLDALTIIKEVTSIAYSAKGEKKPKPSKAEAAVYDLMDAIDSPNFKWKYDAQLAEIDAALSRRKLGDKGYKSLNGLLGLRAAALKLIESEMKNGSDMDVLRKELNDKYDDFVAKNGHISDPANTSLLDGDVGVESGLEIDFKPKGSNSKASARKADIFTQRVNFPYKEITSAKNAHDGLQISMSERGRLDIGYIAGLVGDSKENVIKELSTGDNPSIFFNPDTSEYEDADGYLSGNVKLKLEKAKSAGLKQNIKSLELVQPKPKTKDNVKPNIRGSWIPEAVFEQFLTDIGVQNARVNIIASQGMILAQQSQLNETEFGAQFKSSIKSIIDIFNSASSGKPINIWTESPDGKRVKNESSTKEVNLIVERMSKVFGEWAYSNDDRVQSIVDAFNQKMNTHIPRKFDGNKYLKTVGANPSIVLRTTQKNAAWRMVQSSSVLLDHVVGAGKTFTIITGVKERKRLGLSRKPLIIVPNHLVTQWAKDFYALYPSAKILAATPDDFSVKNRRRMFSRIATGDYDSVIIGHSSMNFIPSPMKDQERIINENITELQEVLNEMRSKKESSRTITQIQERLQKYKEKLKDLMSSKKDDLGIDLESMGIDYVAVDEMHEFKNLEYSSAGERVVGMNDPKGSKKAFDLYIKLRGVQARGGAVTGATGTPVSNSLVELYTMMKYLAHKDLTERGQSNFDSWSGAYARTETKLEYTATQKLKPRRVLAGLNNLSALKQIYESFADVISMDDLKRIYSEDVEVKNKKNGTKENTAFPVPKVQGGKRVLDAGPITEAQSLYMDYLVARMGAIEANKGNKLYASIDNPLFVLTDARKMSLDIRIVDPMAPRDENGKVARAGARIKSIYDKWSEHKGAQMVFCDLSTPAKNAVKEAKSLIKDSLEKILGDAESKRVKHRVEAQGDYIKQWRYIESLANDIIDNPQTAQEVADKTAEYMASLEDVDAIMTTADVGFSVYDDLKGVLIDSGIPEREIAFIHDYNTPEQKSKLFQEVNDGEIRVLLGSSAKMGAGTNAQKRLVALHHMDAPWRPSDVEQREGRIIRQGNLFYSAVHDFEVEKLPKDILASQKRLKEQNPNGFEVSISAYSTNGTSDAVMWQVLERKAKAIEEFRKSEMDSTDEDEGDANQYAEFMAQSTGNPVFKLKMEAEREVDSLDAETRGLVLSKSQAKNFMASYDRNMAKGKSLVDMAAKANADSIVVGEESGTASEFESAMAEAEAKHTEDYAKYLSKKDEANKKLDEWTATPEEDRGEKPKMPSAPSSPSILSKSVLDKSGYARSVKAALERATLLGVYEFKVGNIDLKIRKSVVQEAFWIMEIHNGGDWQRYDASAAVSAETSSKLATSLTPEALMREVRLIGNFGKETVRSLESQRDIKEKLANREIGTDKLKEAQNIATWYRAQVAFAEQQADEARGERLNKYISRDGIRNLSQFSSDVKEPKLVQFDGKEYSLTGYVSKGAFKYAQAVDARGGEYLILLDSKDQPEGIMAKPEGIDYSGIKKVETKPDDGDVKFNRKESPIWRSALGDNIEVMNVKAQPTHGWMQSIQGLIKNGKVKADEVEWSGVTDWLKLQEGQGKVTKEQVMDYLNGNGVQVQDVTLDDHGGEWAVYNGFNSQYFDSRDEANNYAKANGISIDSESVFKATASDNESKYSQYQLAGGENYREVLLTLPSKQERAFQWEWFDPSTQESKKFETRDAALLDKPLGAIVQKVQVSEKNPNYKSSHWDQPNVLAHIRLNDRTDAEGSRVLFVEEVQSDWGQDGKKKGFATERTRIPYKAEKEGNYWRVEDQNGQFMSNVVEFKESDTAADILAEVARRVASGDVGRIANDNRVPLAPFITHTDKWLTLALKRIVKLAVDEGYDKVAFINGEQSADRYDLSKSVEEISYNKNDQILRVITIDGKVAINEKTSPEKLPDVIGKEVADKIAKDNGTFVRMTGLDLKIGGSGMKAFYDKIVPSAANSLLKKLGGEKMESIRFADGESGANGVYQNAGQSNSWQIDGSDEIYKTEALATAALMAQRGNGQQGFTITDKMREQAADGLPMFNKTEYDASHEAKNQEAPITDSQSKADIERLEKMVDKAEKGATAQEDKPYAAVRLRDAEILSKIARALGARVVGFRTSYANRKKYGFFNGVTAKSHTSPIYINERSTRPHLAILGHEFAHRLAATNPELYRRFVAAIAPYVNADKYQSEFVNSAVAKEVSSDHAKLEEFVGEVLSDAFMDGNFWRHIAQHSNKLLQQVYNFVMDLLGKITAQVPYTKQAAPYLTDYAKVMQIASEVMAEYGMNAKQVSGLEGLADTKFAKTDTPDFNRKEPEGLTPPEQGFLRRVQAAIQDGQNRVLEVQNNIEKLTGKKLPEYANHYHAETSRPGRVAARQEDMQDKLTEPLMTKLAKSGHTPEQLNELLHAMHAKERNEVVAKVNPLHDPKSDKYAGVQGSGMNDDVAEKILKKYEGNKELHKLASDARAISKQTLELKLAYGMITKERFDGLTAAYSHYVPLKGDGEYGPKIKRAMGHGSRDEQILENISRDYAQAVTTGEKNLARQPLLQMALENPDEALWTVGVPPKGRYVAGESYDVHTTDGTIVQFTSEIDAQQFAEAQNIRTPIEKVSEGVRTYVKPLQDNEILIYVEGRAVRMQINGDETLARQLRPLNKDQMNVVLEGMRKANRYFSAIYTGKNPYFIPRNMIRDLFTGTINITGNEGAGMAAASLMRYPSAFKAMTQWAATKQAPNSKMGRYLNEYRDHGGKTGASWMSDLEQHGKTLTRMFEDAYGVGGYIKDGRYGKASWIAARKTLSKAGHTIEIINQGAENAMRLALFASMREKGVAPGEAARAAKAVTVNFDRRGTETSTLGALYLFLNPAIQGTANLAHTLFSGKHKYQAWSAVGMLASLGAYMAFSGMDDDKDKWLGYNWSERSKNLIWNVGGYQIKAPMSQEYAPFYALGIAMAEASRGESTIAAAGRLMASFLDAYVPLKGAYDYDSNNHALDLAMSTVPTIGRAPLEVAVNRNSFGNPIMPENPFNKNQPNNMKMTRATKGTVFDSAAQGIAQAGEALGAKRYENGISKISPETLKYMWRTYTGGLGQVFADTVSIGSMAAQDAGSMEVTDMPFIKDFVKNDTTRTVRGRFYDMVDDMRLKQDAYKEAKKAGDFDEMEKMDTVSKSEMRKLTHFSKMASKVRDDIDDVMQDKSLKLSDKRAKLKALEADEEQIYRDALESLK</sequence>
<dbReference type="PROSITE" id="PS00092">
    <property type="entry name" value="N6_MTASE"/>
    <property type="match status" value="1"/>
</dbReference>
<dbReference type="SMART" id="SM00487">
    <property type="entry name" value="DEXDc"/>
    <property type="match status" value="1"/>
</dbReference>
<dbReference type="SUPFAM" id="SSF52540">
    <property type="entry name" value="P-loop containing nucleoside triphosphate hydrolases"/>
    <property type="match status" value="2"/>
</dbReference>
<dbReference type="InterPro" id="IPR001650">
    <property type="entry name" value="Helicase_C-like"/>
</dbReference>
<feature type="region of interest" description="Disordered" evidence="2">
    <location>
        <begin position="1057"/>
        <end position="1123"/>
    </location>
</feature>
<feature type="compositionally biased region" description="Basic and acidic residues" evidence="2">
    <location>
        <begin position="598"/>
        <end position="608"/>
    </location>
</feature>
<feature type="compositionally biased region" description="Polar residues" evidence="2">
    <location>
        <begin position="736"/>
        <end position="757"/>
    </location>
</feature>
<dbReference type="Gene3D" id="3.40.50.300">
    <property type="entry name" value="P-loop containing nucleotide triphosphate hydrolases"/>
    <property type="match status" value="2"/>
</dbReference>
<dbReference type="Pfam" id="PF04851">
    <property type="entry name" value="ResIII"/>
    <property type="match status" value="1"/>
</dbReference>
<dbReference type="InterPro" id="IPR029063">
    <property type="entry name" value="SAM-dependent_MTases_sf"/>
</dbReference>
<feature type="compositionally biased region" description="Low complexity" evidence="2">
    <location>
        <begin position="3254"/>
        <end position="3264"/>
    </location>
</feature>
<feature type="compositionally biased region" description="Basic and acidic residues" evidence="2">
    <location>
        <begin position="3237"/>
        <end position="3253"/>
    </location>
</feature>
<dbReference type="GO" id="GO:0016787">
    <property type="term" value="F:hydrolase activity"/>
    <property type="evidence" value="ECO:0007669"/>
    <property type="project" value="InterPro"/>
</dbReference>
<dbReference type="InterPro" id="IPR006935">
    <property type="entry name" value="Helicase/UvrB_N"/>
</dbReference>
<evidence type="ECO:0000313" key="5">
    <source>
        <dbReference type="EMBL" id="CAB4134764.1"/>
    </source>
</evidence>
<feature type="region of interest" description="Disordered" evidence="2">
    <location>
        <begin position="1424"/>
        <end position="1538"/>
    </location>
</feature>
<feature type="region of interest" description="Disordered" evidence="2">
    <location>
        <begin position="583"/>
        <end position="624"/>
    </location>
</feature>
<evidence type="ECO:0000256" key="2">
    <source>
        <dbReference type="SAM" id="MobiDB-lite"/>
    </source>
</evidence>
<feature type="region of interest" description="Disordered" evidence="2">
    <location>
        <begin position="724"/>
        <end position="780"/>
    </location>
</feature>
<dbReference type="CDD" id="cd00254">
    <property type="entry name" value="LT-like"/>
    <property type="match status" value="1"/>
</dbReference>
<accession>A0A6J5LJL4</accession>
<protein>
    <submittedName>
        <fullName evidence="5">LT_GEWL domain containing protein</fullName>
    </submittedName>
</protein>
<dbReference type="GO" id="GO:0008168">
    <property type="term" value="F:methyltransferase activity"/>
    <property type="evidence" value="ECO:0007669"/>
    <property type="project" value="InterPro"/>
</dbReference>
<evidence type="ECO:0000259" key="4">
    <source>
        <dbReference type="SMART" id="SM00490"/>
    </source>
</evidence>
<dbReference type="PANTHER" id="PTHR41313:SF1">
    <property type="entry name" value="DNA METHYLASE ADENINE-SPECIFIC DOMAIN-CONTAINING PROTEIN"/>
    <property type="match status" value="1"/>
</dbReference>
<dbReference type="Gene3D" id="3.40.50.150">
    <property type="entry name" value="Vaccinia Virus protein VP39"/>
    <property type="match status" value="1"/>
</dbReference>
<dbReference type="EMBL" id="LR796290">
    <property type="protein sequence ID" value="CAB4134764.1"/>
    <property type="molecule type" value="Genomic_DNA"/>
</dbReference>
<dbReference type="GO" id="GO:0005524">
    <property type="term" value="F:ATP binding"/>
    <property type="evidence" value="ECO:0007669"/>
    <property type="project" value="InterPro"/>
</dbReference>
<organism evidence="5">
    <name type="scientific">uncultured Caudovirales phage</name>
    <dbReference type="NCBI Taxonomy" id="2100421"/>
    <lineage>
        <taxon>Viruses</taxon>
        <taxon>Duplodnaviria</taxon>
        <taxon>Heunggongvirae</taxon>
        <taxon>Uroviricota</taxon>
        <taxon>Caudoviricetes</taxon>
        <taxon>Peduoviridae</taxon>
        <taxon>Maltschvirus</taxon>
        <taxon>Maltschvirus maltsch</taxon>
    </lineage>
</organism>
<feature type="region of interest" description="Disordered" evidence="2">
    <location>
        <begin position="1200"/>
        <end position="1225"/>
    </location>
</feature>
<dbReference type="SMART" id="SM00490">
    <property type="entry name" value="HELICc"/>
    <property type="match status" value="1"/>
</dbReference>
<gene>
    <name evidence="5" type="ORF">UFOVP275_12</name>
</gene>
<dbReference type="Pfam" id="PF01464">
    <property type="entry name" value="SLT"/>
    <property type="match status" value="1"/>
</dbReference>
<proteinExistence type="predicted"/>